<protein>
    <submittedName>
        <fullName evidence="1">Uncharacterized protein</fullName>
    </submittedName>
</protein>
<gene>
    <name evidence="1" type="ORF">Mal52_19150</name>
</gene>
<accession>A0A517ZLS9</accession>
<dbReference type="EMBL" id="CP036276">
    <property type="protein sequence ID" value="QDU43441.1"/>
    <property type="molecule type" value="Genomic_DNA"/>
</dbReference>
<dbReference type="KEGG" id="sdyn:Mal52_19150"/>
<reference evidence="1 2" key="1">
    <citation type="submission" date="2019-02" db="EMBL/GenBank/DDBJ databases">
        <title>Deep-cultivation of Planctomycetes and their phenomic and genomic characterization uncovers novel biology.</title>
        <authorList>
            <person name="Wiegand S."/>
            <person name="Jogler M."/>
            <person name="Boedeker C."/>
            <person name="Pinto D."/>
            <person name="Vollmers J."/>
            <person name="Rivas-Marin E."/>
            <person name="Kohn T."/>
            <person name="Peeters S.H."/>
            <person name="Heuer A."/>
            <person name="Rast P."/>
            <person name="Oberbeckmann S."/>
            <person name="Bunk B."/>
            <person name="Jeske O."/>
            <person name="Meyerdierks A."/>
            <person name="Storesund J.E."/>
            <person name="Kallscheuer N."/>
            <person name="Luecker S."/>
            <person name="Lage O.M."/>
            <person name="Pohl T."/>
            <person name="Merkel B.J."/>
            <person name="Hornburger P."/>
            <person name="Mueller R.-W."/>
            <person name="Bruemmer F."/>
            <person name="Labrenz M."/>
            <person name="Spormann A.M."/>
            <person name="Op den Camp H."/>
            <person name="Overmann J."/>
            <person name="Amann R."/>
            <person name="Jetten M.S.M."/>
            <person name="Mascher T."/>
            <person name="Medema M.H."/>
            <person name="Devos D.P."/>
            <person name="Kaster A.-K."/>
            <person name="Ovreas L."/>
            <person name="Rohde M."/>
            <person name="Galperin M.Y."/>
            <person name="Jogler C."/>
        </authorList>
    </citation>
    <scope>NUCLEOTIDE SEQUENCE [LARGE SCALE GENOMIC DNA]</scope>
    <source>
        <strain evidence="1 2">Mal52</strain>
    </source>
</reference>
<keyword evidence="2" id="KW-1185">Reference proteome</keyword>
<evidence type="ECO:0000313" key="1">
    <source>
        <dbReference type="EMBL" id="QDU43441.1"/>
    </source>
</evidence>
<name>A0A517ZLS9_9PLAN</name>
<dbReference type="Proteomes" id="UP000319383">
    <property type="component" value="Chromosome"/>
</dbReference>
<evidence type="ECO:0000313" key="2">
    <source>
        <dbReference type="Proteomes" id="UP000319383"/>
    </source>
</evidence>
<organism evidence="1 2">
    <name type="scientific">Symmachiella dynata</name>
    <dbReference type="NCBI Taxonomy" id="2527995"/>
    <lineage>
        <taxon>Bacteria</taxon>
        <taxon>Pseudomonadati</taxon>
        <taxon>Planctomycetota</taxon>
        <taxon>Planctomycetia</taxon>
        <taxon>Planctomycetales</taxon>
        <taxon>Planctomycetaceae</taxon>
        <taxon>Symmachiella</taxon>
    </lineage>
</organism>
<sequence length="224" mass="25243">MIQARFRFRAVEGQEVRDRHSDVIRNLAFVTWLWEILPKDVQISLSGESASCSLNPYLKANIKGAISYAARYSQGMSDKAIFDDVLTLNLEENAIHYAQFSGCIFEDIVKAFVAYRATIILDLDLDIDDYEDIVELAQKTGKDIDGRDTVYRFNPINYFDDQLCHRAFGFGAEEVVTRLDGEIERAVIQEGGALIIATTDLVDRDNLYALHNHIASLLGIEATN</sequence>
<dbReference type="RefSeq" id="WP_145375548.1">
    <property type="nucleotide sequence ID" value="NZ_CP036276.1"/>
</dbReference>
<proteinExistence type="predicted"/>
<dbReference type="AlphaFoldDB" id="A0A517ZLS9"/>